<evidence type="ECO:0008006" key="2">
    <source>
        <dbReference type="Google" id="ProtNLM"/>
    </source>
</evidence>
<dbReference type="EMBL" id="UINC01019556">
    <property type="protein sequence ID" value="SVA82879.1"/>
    <property type="molecule type" value="Genomic_DNA"/>
</dbReference>
<name>A0A381Z100_9ZZZZ</name>
<reference evidence="1" key="1">
    <citation type="submission" date="2018-05" db="EMBL/GenBank/DDBJ databases">
        <authorList>
            <person name="Lanie J.A."/>
            <person name="Ng W.-L."/>
            <person name="Kazmierczak K.M."/>
            <person name="Andrzejewski T.M."/>
            <person name="Davidsen T.M."/>
            <person name="Wayne K.J."/>
            <person name="Tettelin H."/>
            <person name="Glass J.I."/>
            <person name="Rusch D."/>
            <person name="Podicherti R."/>
            <person name="Tsui H.-C.T."/>
            <person name="Winkler M.E."/>
        </authorList>
    </citation>
    <scope>NUCLEOTIDE SEQUENCE</scope>
</reference>
<sequence>MMISNRRQALPFFVVLLMVVSVFAFTPASAASSLIATLDAEHGPYSFASVNGSAEYTVTITNDGDVDFEDVEISASFMDDTWLPENVTFSSSGNEGNVSILLGPLVSSAVIQVQVSATVGNGAKIDFAQVPMQINVEAYDDGGEGASVGLEAMICVTNWIAYESNFPNQPTINAFNMGDSHDYQIVVENIAVTKNPDNTTAPMPIRDHITVQYSGISGWAVTSDDEGWHPFFGGTLEGMDASVSHTWNVAIELTGNVKAGDHIVDFQATSTDPDGPMGGMPYIQPYGMTAIPVLAAEWYGVSVSGAGSRNVDLSEGSAISTWNVAVNNLGNTKDTFSITWDNSGVPAGWTLSSTPDTSGEIDWQGSSTFDMSLTVPADALAGASASFSMTAISSNSDDETASQSFVATVDQHYGVSLSADNDSKSKAPGGMADFIFNVANTGNGEDTFGIMVDGPALWTPTASQSNITISAVSSGQFTVSVTIPDDRDAGAESGDIIVTVSSSDGESTANHSVSVSTSQVYDISMGHVSGSDGTVTVTQETQLQLRLNVTNNGNGVDTVTFAMENQPPWAALGSDSIQIGRGQTIAIVITLSPDTAALSGRDYIFQVVATSADGSETTSPDLTAQIDVKETGGEEIVTEELDEDDEGGLPGFSMFVSLLALTIVVLSRRKD</sequence>
<dbReference type="InterPro" id="IPR013783">
    <property type="entry name" value="Ig-like_fold"/>
</dbReference>
<gene>
    <name evidence="1" type="ORF">METZ01_LOCUS135733</name>
</gene>
<organism evidence="1">
    <name type="scientific">marine metagenome</name>
    <dbReference type="NCBI Taxonomy" id="408172"/>
    <lineage>
        <taxon>unclassified sequences</taxon>
        <taxon>metagenomes</taxon>
        <taxon>ecological metagenomes</taxon>
    </lineage>
</organism>
<dbReference type="Gene3D" id="2.60.40.10">
    <property type="entry name" value="Immunoglobulins"/>
    <property type="match status" value="1"/>
</dbReference>
<dbReference type="PANTHER" id="PTHR39198">
    <property type="entry name" value="HYPOTHETICAL MEMBRANE PROTEIN, CONSERVED"/>
    <property type="match status" value="1"/>
</dbReference>
<evidence type="ECO:0000313" key="1">
    <source>
        <dbReference type="EMBL" id="SVA82879.1"/>
    </source>
</evidence>
<accession>A0A381Z100</accession>
<protein>
    <recommendedName>
        <fullName evidence="2">Alpha-galactosidase NEW3 domain-containing protein</fullName>
    </recommendedName>
</protein>
<dbReference type="AlphaFoldDB" id="A0A381Z100"/>
<dbReference type="PANTHER" id="PTHR39198:SF1">
    <property type="entry name" value="ALPHA-GALACTOSIDASE NEW3 DOMAIN-CONTAINING PROTEIN"/>
    <property type="match status" value="1"/>
</dbReference>
<proteinExistence type="predicted"/>